<sequence>MSYTPVIPLTGMAGWQFLQRTADTQKATFNQDVQVRRETEYFLEKIGEVTSVDQLMGDRTLLKVALGAFGLEDDLSKGAWVRKILEEGTEASDAFAMRLTDRRYRDFSGTFGFGNILGARTGDEGFGDLIVQKYKDHMFEVAVGEVDNSMRLALNYANSLQSLVDRGLGENAAWYTLMGDQPLRTVMEAALGLPDKLSALDVDKQLVFFKDKAASVFGSSALGDLLSEDNVEKAIRIYMAKVQAEAGPSASTPGYAALSLLQGGTASALSSAGIANLLLSRA</sequence>
<reference evidence="1 2" key="1">
    <citation type="submission" date="2019-06" db="EMBL/GenBank/DDBJ databases">
        <title>Genome sequence of Rhodobacteraceae bacterium D4M1.</title>
        <authorList>
            <person name="Cao J."/>
        </authorList>
    </citation>
    <scope>NUCLEOTIDE SEQUENCE [LARGE SCALE GENOMIC DNA]</scope>
    <source>
        <strain evidence="1 2">D4M1</strain>
        <plasmid evidence="2">pd4m1d</plasmid>
    </source>
</reference>
<dbReference type="Proteomes" id="UP000305888">
    <property type="component" value="Plasmid pD4M1D"/>
</dbReference>
<name>A0A5B8G2D9_9RHOB</name>
<gene>
    <name evidence="1" type="ORF">FDP22_23165</name>
</gene>
<proteinExistence type="predicted"/>
<dbReference type="EMBL" id="CP040822">
    <property type="protein sequence ID" value="QDL94775.1"/>
    <property type="molecule type" value="Genomic_DNA"/>
</dbReference>
<evidence type="ECO:0000313" key="1">
    <source>
        <dbReference type="EMBL" id="QDL94775.1"/>
    </source>
</evidence>
<keyword evidence="2" id="KW-1185">Reference proteome</keyword>
<dbReference type="RefSeq" id="WP_138578612.1">
    <property type="nucleotide sequence ID" value="NZ_CP040822.1"/>
</dbReference>
<dbReference type="InterPro" id="IPR023157">
    <property type="entry name" value="AGR-C-984p-like_sf"/>
</dbReference>
<dbReference type="InterPro" id="IPR010626">
    <property type="entry name" value="DUF1217"/>
</dbReference>
<organism evidence="1 2">
    <name type="scientific">Paroceanicella profunda</name>
    <dbReference type="NCBI Taxonomy" id="2579971"/>
    <lineage>
        <taxon>Bacteria</taxon>
        <taxon>Pseudomonadati</taxon>
        <taxon>Pseudomonadota</taxon>
        <taxon>Alphaproteobacteria</taxon>
        <taxon>Rhodobacterales</taxon>
        <taxon>Paracoccaceae</taxon>
        <taxon>Paroceanicella</taxon>
    </lineage>
</organism>
<protein>
    <submittedName>
        <fullName evidence="1">DUF1217 domain-containing protein</fullName>
    </submittedName>
</protein>
<keyword evidence="1" id="KW-0614">Plasmid</keyword>
<dbReference type="KEGG" id="ppru:FDP22_23165"/>
<accession>A0A5B8G2D9</accession>
<geneLocation type="plasmid" evidence="2">
    <name>pd4m1d</name>
</geneLocation>
<dbReference type="AlphaFoldDB" id="A0A5B8G2D9"/>
<evidence type="ECO:0000313" key="2">
    <source>
        <dbReference type="Proteomes" id="UP000305888"/>
    </source>
</evidence>
<dbReference type="Pfam" id="PF06748">
    <property type="entry name" value="DUF1217"/>
    <property type="match status" value="1"/>
</dbReference>
<dbReference type="SUPFAM" id="SSF158837">
    <property type="entry name" value="AGR C 984p-like"/>
    <property type="match status" value="1"/>
</dbReference>
<dbReference type="Gene3D" id="1.10.3700.10">
    <property type="entry name" value="AGR C 984p-like"/>
    <property type="match status" value="1"/>
</dbReference>
<dbReference type="OrthoDB" id="7824597at2"/>